<reference evidence="2 3" key="1">
    <citation type="submission" date="2018-04" db="EMBL/GenBank/DDBJ databases">
        <title>Complete genome sequences of Streptomyces griseoviridis K61 and characterization of antagonistic properties of biological control agents.</title>
        <authorList>
            <person name="Mariita R.M."/>
            <person name="Sello J.K."/>
        </authorList>
    </citation>
    <scope>NUCLEOTIDE SEQUENCE [LARGE SCALE GENOMIC DNA]</scope>
    <source>
        <strain evidence="2 3">K61</strain>
    </source>
</reference>
<dbReference type="EMBL" id="CP029078">
    <property type="protein sequence ID" value="QCN84624.1"/>
    <property type="molecule type" value="Genomic_DNA"/>
</dbReference>
<dbReference type="Proteomes" id="UP000501753">
    <property type="component" value="Chromosome"/>
</dbReference>
<feature type="compositionally biased region" description="Low complexity" evidence="1">
    <location>
        <begin position="20"/>
        <end position="44"/>
    </location>
</feature>
<accession>A0ABX5TRA0</accession>
<protein>
    <submittedName>
        <fullName evidence="2">Uncharacterized protein</fullName>
    </submittedName>
</protein>
<evidence type="ECO:0000256" key="1">
    <source>
        <dbReference type="SAM" id="MobiDB-lite"/>
    </source>
</evidence>
<proteinExistence type="predicted"/>
<name>A0ABX5TRA0_STRGD</name>
<feature type="region of interest" description="Disordered" evidence="1">
    <location>
        <begin position="1"/>
        <end position="82"/>
    </location>
</feature>
<organism evidence="2 3">
    <name type="scientific">Streptomyces griseoviridis</name>
    <dbReference type="NCBI Taxonomy" id="45398"/>
    <lineage>
        <taxon>Bacteria</taxon>
        <taxon>Bacillati</taxon>
        <taxon>Actinomycetota</taxon>
        <taxon>Actinomycetes</taxon>
        <taxon>Kitasatosporales</taxon>
        <taxon>Streptomycetaceae</taxon>
        <taxon>Streptomyces</taxon>
    </lineage>
</organism>
<feature type="compositionally biased region" description="Basic and acidic residues" evidence="1">
    <location>
        <begin position="1"/>
        <end position="18"/>
    </location>
</feature>
<gene>
    <name evidence="2" type="ORF">DDJ31_06200</name>
</gene>
<sequence>MTCRFIDSEKSTGTDRRTARVALTTTAPRGSRWGRTTTSTRRNPPATPSAPAPNTRPGAPDHRDRGGPGTVPHRPAPPPHSP</sequence>
<evidence type="ECO:0000313" key="3">
    <source>
        <dbReference type="Proteomes" id="UP000501753"/>
    </source>
</evidence>
<evidence type="ECO:0000313" key="2">
    <source>
        <dbReference type="EMBL" id="QCN84624.1"/>
    </source>
</evidence>
<keyword evidence="3" id="KW-1185">Reference proteome</keyword>